<feature type="domain" description="MoaB/Mog" evidence="10">
    <location>
        <begin position="187"/>
        <end position="328"/>
    </location>
</feature>
<accession>A0A926E7Y7</accession>
<dbReference type="InterPro" id="IPR001453">
    <property type="entry name" value="MoaB/Mog_dom"/>
</dbReference>
<dbReference type="NCBIfam" id="NF045515">
    <property type="entry name" value="Glp_gephyrin"/>
    <property type="match status" value="1"/>
</dbReference>
<keyword evidence="12" id="KW-1185">Reference proteome</keyword>
<dbReference type="InterPro" id="IPR005110">
    <property type="entry name" value="MoeA_linker/N"/>
</dbReference>
<organism evidence="11 12">
    <name type="scientific">Lentihominibacter hominis</name>
    <dbReference type="NCBI Taxonomy" id="2763645"/>
    <lineage>
        <taxon>Bacteria</taxon>
        <taxon>Bacillati</taxon>
        <taxon>Bacillota</taxon>
        <taxon>Clostridia</taxon>
        <taxon>Peptostreptococcales</taxon>
        <taxon>Anaerovoracaceae</taxon>
        <taxon>Lentihominibacter</taxon>
    </lineage>
</organism>
<keyword evidence="7 9" id="KW-0501">Molybdenum cofactor biosynthesis</keyword>
<dbReference type="Gene3D" id="2.40.340.10">
    <property type="entry name" value="MoeA, C-terminal, domain IV"/>
    <property type="match status" value="1"/>
</dbReference>
<dbReference type="PANTHER" id="PTHR10192">
    <property type="entry name" value="MOLYBDOPTERIN BIOSYNTHESIS PROTEIN"/>
    <property type="match status" value="1"/>
</dbReference>
<reference evidence="11" key="1">
    <citation type="submission" date="2020-08" db="EMBL/GenBank/DDBJ databases">
        <title>Genome public.</title>
        <authorList>
            <person name="Liu C."/>
            <person name="Sun Q."/>
        </authorList>
    </citation>
    <scope>NUCLEOTIDE SEQUENCE</scope>
    <source>
        <strain evidence="11">NSJ-24</strain>
    </source>
</reference>
<comment type="cofactor">
    <cofactor evidence="9">
        <name>Mg(2+)</name>
        <dbReference type="ChEBI" id="CHEBI:18420"/>
    </cofactor>
</comment>
<dbReference type="EC" id="2.10.1.1" evidence="4 9"/>
<gene>
    <name evidence="11" type="ORF">H8692_00670</name>
</gene>
<dbReference type="PANTHER" id="PTHR10192:SF5">
    <property type="entry name" value="GEPHYRIN"/>
    <property type="match status" value="1"/>
</dbReference>
<evidence type="ECO:0000313" key="11">
    <source>
        <dbReference type="EMBL" id="MBC8567276.1"/>
    </source>
</evidence>
<dbReference type="InterPro" id="IPR005111">
    <property type="entry name" value="MoeA_C_domain_IV"/>
</dbReference>
<proteinExistence type="inferred from homology"/>
<dbReference type="Pfam" id="PF00994">
    <property type="entry name" value="MoCF_biosynth"/>
    <property type="match status" value="1"/>
</dbReference>
<dbReference type="InterPro" id="IPR036688">
    <property type="entry name" value="MoeA_C_domain_IV_sf"/>
</dbReference>
<dbReference type="AlphaFoldDB" id="A0A926E7Y7"/>
<comment type="pathway">
    <text evidence="2 9">Cofactor biosynthesis; molybdopterin biosynthesis.</text>
</comment>
<dbReference type="GO" id="GO:0006777">
    <property type="term" value="P:Mo-molybdopterin cofactor biosynthetic process"/>
    <property type="evidence" value="ECO:0007669"/>
    <property type="project" value="UniProtKB-UniRule"/>
</dbReference>
<dbReference type="Gene3D" id="3.90.105.10">
    <property type="entry name" value="Molybdopterin biosynthesis moea protein, domain 2"/>
    <property type="match status" value="1"/>
</dbReference>
<keyword evidence="9" id="KW-0808">Transferase</keyword>
<dbReference type="CDD" id="cd00887">
    <property type="entry name" value="MoeA"/>
    <property type="match status" value="1"/>
</dbReference>
<comment type="catalytic activity">
    <reaction evidence="8">
        <text>adenylyl-molybdopterin + molybdate = Mo-molybdopterin + AMP + H(+)</text>
        <dbReference type="Rhea" id="RHEA:35047"/>
        <dbReference type="ChEBI" id="CHEBI:15378"/>
        <dbReference type="ChEBI" id="CHEBI:36264"/>
        <dbReference type="ChEBI" id="CHEBI:62727"/>
        <dbReference type="ChEBI" id="CHEBI:71302"/>
        <dbReference type="ChEBI" id="CHEBI:456215"/>
        <dbReference type="EC" id="2.10.1.1"/>
    </reaction>
</comment>
<dbReference type="GO" id="GO:0046872">
    <property type="term" value="F:metal ion binding"/>
    <property type="evidence" value="ECO:0007669"/>
    <property type="project" value="UniProtKB-UniRule"/>
</dbReference>
<dbReference type="Gene3D" id="2.170.190.11">
    <property type="entry name" value="Molybdopterin biosynthesis moea protein, domain 3"/>
    <property type="match status" value="1"/>
</dbReference>
<dbReference type="Proteomes" id="UP000610862">
    <property type="component" value="Unassembled WGS sequence"/>
</dbReference>
<dbReference type="Pfam" id="PF03453">
    <property type="entry name" value="MoeA_N"/>
    <property type="match status" value="1"/>
</dbReference>
<dbReference type="Gene3D" id="3.40.980.10">
    <property type="entry name" value="MoaB/Mog-like domain"/>
    <property type="match status" value="1"/>
</dbReference>
<comment type="similarity">
    <text evidence="3 9">Belongs to the MoeA family.</text>
</comment>
<evidence type="ECO:0000256" key="7">
    <source>
        <dbReference type="ARBA" id="ARBA00023150"/>
    </source>
</evidence>
<evidence type="ECO:0000256" key="6">
    <source>
        <dbReference type="ARBA" id="ARBA00022505"/>
    </source>
</evidence>
<comment type="function">
    <text evidence="1 9">Catalyzes the insertion of molybdate into adenylated molybdopterin with the concomitant release of AMP.</text>
</comment>
<dbReference type="RefSeq" id="WP_187524746.1">
    <property type="nucleotide sequence ID" value="NZ_JACRTA010000001.1"/>
</dbReference>
<evidence type="ECO:0000256" key="9">
    <source>
        <dbReference type="RuleBase" id="RU365090"/>
    </source>
</evidence>
<dbReference type="InterPro" id="IPR036425">
    <property type="entry name" value="MoaB/Mog-like_dom_sf"/>
</dbReference>
<dbReference type="EMBL" id="JACRTA010000001">
    <property type="protein sequence ID" value="MBC8567276.1"/>
    <property type="molecule type" value="Genomic_DNA"/>
</dbReference>
<evidence type="ECO:0000259" key="10">
    <source>
        <dbReference type="SMART" id="SM00852"/>
    </source>
</evidence>
<keyword evidence="6 9" id="KW-0500">Molybdenum</keyword>
<dbReference type="GO" id="GO:0061599">
    <property type="term" value="F:molybdopterin molybdotransferase activity"/>
    <property type="evidence" value="ECO:0007669"/>
    <property type="project" value="UniProtKB-UniRule"/>
</dbReference>
<evidence type="ECO:0000256" key="4">
    <source>
        <dbReference type="ARBA" id="ARBA00013269"/>
    </source>
</evidence>
<evidence type="ECO:0000256" key="2">
    <source>
        <dbReference type="ARBA" id="ARBA00005046"/>
    </source>
</evidence>
<dbReference type="GO" id="GO:0005829">
    <property type="term" value="C:cytosol"/>
    <property type="evidence" value="ECO:0007669"/>
    <property type="project" value="TreeGrafter"/>
</dbReference>
<dbReference type="NCBIfam" id="TIGR00177">
    <property type="entry name" value="molyb_syn"/>
    <property type="match status" value="1"/>
</dbReference>
<evidence type="ECO:0000313" key="12">
    <source>
        <dbReference type="Proteomes" id="UP000610862"/>
    </source>
</evidence>
<dbReference type="Pfam" id="PF03454">
    <property type="entry name" value="MoeA_C"/>
    <property type="match status" value="1"/>
</dbReference>
<dbReference type="SUPFAM" id="SSF63882">
    <property type="entry name" value="MoeA N-terminal region -like"/>
    <property type="match status" value="1"/>
</dbReference>
<evidence type="ECO:0000256" key="1">
    <source>
        <dbReference type="ARBA" id="ARBA00002901"/>
    </source>
</evidence>
<evidence type="ECO:0000256" key="8">
    <source>
        <dbReference type="ARBA" id="ARBA00047317"/>
    </source>
</evidence>
<sequence>MRLLNVDTIDEARGKLLENAAGKIPGVEYIDFSKGRNRVLAEDITAAENVPGFNKSTVDGYAVRAKDTQGVSESIPVFLDVVGEVSMGEAAAKIIFPGQACYVPTGGMLPEGADSVVMIEHTEKFDENSIAVYDSVSVGRNVISAGEDIGMGTVFLRKGTLMRPQDTGVLASAGVSQIPVFKPWKVTVISTGDELAGADGAIKPGQTRDINTHSLSAAAEKNGFVVAEKLVLKDDRDAIKNAISKTMDVSDVVIVSGGSSQGDKDYTADIMDELSDVGVFTHGIAVKPGKPTILAYDGKSGTILAGLPGHPVAALLIFELFIAWLYRQLTCQKEPKKTIARITENVPSAGGKATCMPLELKEGSDGVYDAIPVLGKSGLMTVLTRADGYTLTDTNSEGLKQGEFVEVTLF</sequence>
<dbReference type="SUPFAM" id="SSF53218">
    <property type="entry name" value="Molybdenum cofactor biosynthesis proteins"/>
    <property type="match status" value="1"/>
</dbReference>
<protein>
    <recommendedName>
        <fullName evidence="5 9">Molybdopterin molybdenumtransferase</fullName>
        <ecNumber evidence="4 9">2.10.1.1</ecNumber>
    </recommendedName>
</protein>
<keyword evidence="9" id="KW-0460">Magnesium</keyword>
<evidence type="ECO:0000256" key="5">
    <source>
        <dbReference type="ARBA" id="ARBA00021108"/>
    </source>
</evidence>
<evidence type="ECO:0000256" key="3">
    <source>
        <dbReference type="ARBA" id="ARBA00010763"/>
    </source>
</evidence>
<dbReference type="SUPFAM" id="SSF63867">
    <property type="entry name" value="MoeA C-terminal domain-like"/>
    <property type="match status" value="1"/>
</dbReference>
<dbReference type="InterPro" id="IPR038987">
    <property type="entry name" value="MoeA-like"/>
</dbReference>
<comment type="caution">
    <text evidence="11">The sequence shown here is derived from an EMBL/GenBank/DDBJ whole genome shotgun (WGS) entry which is preliminary data.</text>
</comment>
<name>A0A926E7Y7_9FIRM</name>
<dbReference type="SMART" id="SM00852">
    <property type="entry name" value="MoCF_biosynth"/>
    <property type="match status" value="1"/>
</dbReference>
<dbReference type="InterPro" id="IPR036135">
    <property type="entry name" value="MoeA_linker/N_sf"/>
</dbReference>
<keyword evidence="9" id="KW-0479">Metal-binding</keyword>